<reference evidence="2 3" key="1">
    <citation type="submission" date="2018-06" db="EMBL/GenBank/DDBJ databases">
        <authorList>
            <consortium name="Pathogen Informatics"/>
            <person name="Doyle S."/>
        </authorList>
    </citation>
    <scope>NUCLEOTIDE SEQUENCE [LARGE SCALE GENOMIC DNA]</scope>
    <source>
        <strain evidence="2 3">NCTC11341</strain>
    </source>
</reference>
<protein>
    <submittedName>
        <fullName evidence="2">Uncharacterized protein</fullName>
    </submittedName>
</protein>
<gene>
    <name evidence="2" type="ORF">NCTC11341_03356</name>
</gene>
<dbReference type="RefSeq" id="WP_001399675.1">
    <property type="nucleotide sequence ID" value="NZ_JAALAB010000006.1"/>
</dbReference>
<evidence type="ECO:0000313" key="2">
    <source>
        <dbReference type="EMBL" id="STH71718.1"/>
    </source>
</evidence>
<name>A0A376NZL7_ECOLX</name>
<keyword evidence="1" id="KW-0812">Transmembrane</keyword>
<sequence length="252" mass="29359">MLTEKQFFELIKALQSSNFSTTEILGLSFAIIIAALIVNFIVSFITEKAKISATNANYEILRKQLALNTTTIKDIEKKITSELWISQQIWQKKYDMYEYIYTQLLSIKKWADNEFEIIEIHMMPTYVANSYQGYFNQEQEKLFWDEVQQAHEDRDKALNDEDLKLKNKELQQKLSLAFTALTEMMLTKAVLLNKEVTVILNELIENIGTNPSPQEYEEPDDYGYRIKGAMDKALEKIRINALSDLEIKNPEC</sequence>
<organism evidence="2 3">
    <name type="scientific">Escherichia coli</name>
    <dbReference type="NCBI Taxonomy" id="562"/>
    <lineage>
        <taxon>Bacteria</taxon>
        <taxon>Pseudomonadati</taxon>
        <taxon>Pseudomonadota</taxon>
        <taxon>Gammaproteobacteria</taxon>
        <taxon>Enterobacterales</taxon>
        <taxon>Enterobacteriaceae</taxon>
        <taxon>Escherichia</taxon>
    </lineage>
</organism>
<keyword evidence="1" id="KW-1133">Transmembrane helix</keyword>
<accession>A0A376NZL7</accession>
<feature type="transmembrane region" description="Helical" evidence="1">
    <location>
        <begin position="24"/>
        <end position="45"/>
    </location>
</feature>
<evidence type="ECO:0000313" key="3">
    <source>
        <dbReference type="Proteomes" id="UP000254428"/>
    </source>
</evidence>
<dbReference type="EMBL" id="UGBT01000002">
    <property type="protein sequence ID" value="STH71718.1"/>
    <property type="molecule type" value="Genomic_DNA"/>
</dbReference>
<dbReference type="Proteomes" id="UP000254428">
    <property type="component" value="Unassembled WGS sequence"/>
</dbReference>
<proteinExistence type="predicted"/>
<evidence type="ECO:0000256" key="1">
    <source>
        <dbReference type="SAM" id="Phobius"/>
    </source>
</evidence>
<keyword evidence="1" id="KW-0472">Membrane</keyword>
<dbReference type="AlphaFoldDB" id="A0A376NZL7"/>